<dbReference type="SUPFAM" id="SSF47413">
    <property type="entry name" value="lambda repressor-like DNA-binding domains"/>
    <property type="match status" value="1"/>
</dbReference>
<evidence type="ECO:0000313" key="1">
    <source>
        <dbReference type="EMBL" id="QLO13792.1"/>
    </source>
</evidence>
<reference evidence="2" key="1">
    <citation type="submission" date="2020-06" db="EMBL/GenBank/DDBJ databases">
        <title>REHAB project genomes.</title>
        <authorList>
            <person name="Shaw L.P."/>
        </authorList>
    </citation>
    <scope>NUCLEOTIDE SEQUENCE [LARGE SCALE GENOMIC DNA]</scope>
    <source>
        <strain evidence="2">RHBSTW-00398</strain>
    </source>
</reference>
<dbReference type="Gene3D" id="1.10.260.40">
    <property type="entry name" value="lambda repressor-like DNA-binding domains"/>
    <property type="match status" value="1"/>
</dbReference>
<dbReference type="AlphaFoldDB" id="A0AAE7GT38"/>
<dbReference type="Pfam" id="PF14549">
    <property type="entry name" value="P22_Cro"/>
    <property type="match status" value="1"/>
</dbReference>
<dbReference type="RefSeq" id="WP_087052715.1">
    <property type="nucleotide sequence ID" value="NZ_CP055538.1"/>
</dbReference>
<dbReference type="InterPro" id="IPR010982">
    <property type="entry name" value="Lambda_DNA-bd_dom_sf"/>
</dbReference>
<dbReference type="Proteomes" id="UP000510650">
    <property type="component" value="Chromosome"/>
</dbReference>
<gene>
    <name evidence="1" type="ORF">HV183_10305</name>
</gene>
<dbReference type="GO" id="GO:0003677">
    <property type="term" value="F:DNA binding"/>
    <property type="evidence" value="ECO:0007669"/>
    <property type="project" value="InterPro"/>
</dbReference>
<organism evidence="1 2">
    <name type="scientific">Citrobacter freundii</name>
    <dbReference type="NCBI Taxonomy" id="546"/>
    <lineage>
        <taxon>Bacteria</taxon>
        <taxon>Pseudomonadati</taxon>
        <taxon>Pseudomonadota</taxon>
        <taxon>Gammaproteobacteria</taxon>
        <taxon>Enterobacterales</taxon>
        <taxon>Enterobacteriaceae</taxon>
        <taxon>Citrobacter</taxon>
        <taxon>Citrobacter freundii complex</taxon>
    </lineage>
</organism>
<accession>A0AAE7GT38</accession>
<proteinExistence type="predicted"/>
<protein>
    <submittedName>
        <fullName evidence="1">Helix-turn-helix domain-containing protein</fullName>
    </submittedName>
</protein>
<dbReference type="EMBL" id="CP055538">
    <property type="protein sequence ID" value="QLO13792.1"/>
    <property type="molecule type" value="Genomic_DNA"/>
</dbReference>
<evidence type="ECO:0000313" key="2">
    <source>
        <dbReference type="Proteomes" id="UP000510650"/>
    </source>
</evidence>
<sequence length="74" mass="8315">MFTETVIKFFGSKAAVARALGISQVAVTRWGSAIPEKRAVRLERLTGGVLKYDPLFYENQDKAKKGRKLNDENQ</sequence>
<name>A0AAE7GT38_CITFR</name>